<keyword evidence="1" id="KW-0521">NADP</keyword>
<organism evidence="4 5">
    <name type="scientific">Nocardia rhamnosiphila</name>
    <dbReference type="NCBI Taxonomy" id="426716"/>
    <lineage>
        <taxon>Bacteria</taxon>
        <taxon>Bacillati</taxon>
        <taxon>Actinomycetota</taxon>
        <taxon>Actinomycetes</taxon>
        <taxon>Mycobacteriales</taxon>
        <taxon>Nocardiaceae</taxon>
        <taxon>Nocardia</taxon>
    </lineage>
</organism>
<dbReference type="GeneID" id="96243683"/>
<sequence>MQAIVMTNTGGPEVLVPREIPEPAPGPGEVVIRTEAIPVLYPETQLRAGAFPMASPPPVVFGFQAAGEVIAVGEGVGSEHLGQRVVAATDGTGSYAELVRARAEAMTPIPAGVTAADAAAVMMSGSVALALLEAAALTGSETVLIEAGATGVGAHLVQLAREFGAARVIATAGGPDKVRRARELGADEVIDHRHAHWPEELRGEPGHTIDIVFDSLGGTSAAALLDTMTPGSGRMLSYGWLSGEPARVSAADLIPHGLTLTGCSGPAWHGRVDHARAAILERVPALAAPVETILPLDRAAAAHELLESRAPLGKIILRPGPAAR</sequence>
<dbReference type="SUPFAM" id="SSF51735">
    <property type="entry name" value="NAD(P)-binding Rossmann-fold domains"/>
    <property type="match status" value="1"/>
</dbReference>
<protein>
    <submittedName>
        <fullName evidence="4">Zinc-binding dehydrogenase</fullName>
    </submittedName>
</protein>
<dbReference type="Gene3D" id="3.90.180.10">
    <property type="entry name" value="Medium-chain alcohol dehydrogenases, catalytic domain"/>
    <property type="match status" value="1"/>
</dbReference>
<dbReference type="EMBL" id="JBEYBF010000001">
    <property type="protein sequence ID" value="MEU1950321.1"/>
    <property type="molecule type" value="Genomic_DNA"/>
</dbReference>
<name>A0ABV2WHG3_9NOCA</name>
<evidence type="ECO:0000313" key="4">
    <source>
        <dbReference type="EMBL" id="MEU1950321.1"/>
    </source>
</evidence>
<dbReference type="PANTHER" id="PTHR48106:SF18">
    <property type="entry name" value="QUINONE OXIDOREDUCTASE PIG3"/>
    <property type="match status" value="1"/>
</dbReference>
<evidence type="ECO:0000256" key="1">
    <source>
        <dbReference type="ARBA" id="ARBA00022857"/>
    </source>
</evidence>
<dbReference type="InterPro" id="IPR011032">
    <property type="entry name" value="GroES-like_sf"/>
</dbReference>
<dbReference type="SUPFAM" id="SSF50129">
    <property type="entry name" value="GroES-like"/>
    <property type="match status" value="1"/>
</dbReference>
<dbReference type="Pfam" id="PF00107">
    <property type="entry name" value="ADH_zinc_N"/>
    <property type="match status" value="1"/>
</dbReference>
<feature type="domain" description="Enoyl reductase (ER)" evidence="3">
    <location>
        <begin position="10"/>
        <end position="317"/>
    </location>
</feature>
<accession>A0ABV2WHG3</accession>
<comment type="caution">
    <text evidence="4">The sequence shown here is derived from an EMBL/GenBank/DDBJ whole genome shotgun (WGS) entry which is preliminary data.</text>
</comment>
<evidence type="ECO:0000259" key="3">
    <source>
        <dbReference type="SMART" id="SM00829"/>
    </source>
</evidence>
<evidence type="ECO:0000313" key="5">
    <source>
        <dbReference type="Proteomes" id="UP001550628"/>
    </source>
</evidence>
<proteinExistence type="predicted"/>
<dbReference type="Gene3D" id="3.40.50.720">
    <property type="entry name" value="NAD(P)-binding Rossmann-like Domain"/>
    <property type="match status" value="1"/>
</dbReference>
<dbReference type="InterPro" id="IPR013149">
    <property type="entry name" value="ADH-like_C"/>
</dbReference>
<evidence type="ECO:0000256" key="2">
    <source>
        <dbReference type="ARBA" id="ARBA00023002"/>
    </source>
</evidence>
<dbReference type="Pfam" id="PF08240">
    <property type="entry name" value="ADH_N"/>
    <property type="match status" value="1"/>
</dbReference>
<dbReference type="InterPro" id="IPR036291">
    <property type="entry name" value="NAD(P)-bd_dom_sf"/>
</dbReference>
<keyword evidence="5" id="KW-1185">Reference proteome</keyword>
<reference evidence="4 5" key="1">
    <citation type="submission" date="2024-06" db="EMBL/GenBank/DDBJ databases">
        <title>The Natural Products Discovery Center: Release of the First 8490 Sequenced Strains for Exploring Actinobacteria Biosynthetic Diversity.</title>
        <authorList>
            <person name="Kalkreuter E."/>
            <person name="Kautsar S.A."/>
            <person name="Yang D."/>
            <person name="Bader C.D."/>
            <person name="Teijaro C.N."/>
            <person name="Fluegel L."/>
            <person name="Davis C.M."/>
            <person name="Simpson J.R."/>
            <person name="Lauterbach L."/>
            <person name="Steele A.D."/>
            <person name="Gui C."/>
            <person name="Meng S."/>
            <person name="Li G."/>
            <person name="Viehrig K."/>
            <person name="Ye F."/>
            <person name="Su P."/>
            <person name="Kiefer A.F."/>
            <person name="Nichols A."/>
            <person name="Cepeda A.J."/>
            <person name="Yan W."/>
            <person name="Fan B."/>
            <person name="Jiang Y."/>
            <person name="Adhikari A."/>
            <person name="Zheng C.-J."/>
            <person name="Schuster L."/>
            <person name="Cowan T.M."/>
            <person name="Smanski M.J."/>
            <person name="Chevrette M.G."/>
            <person name="De Carvalho L.P.S."/>
            <person name="Shen B."/>
        </authorList>
    </citation>
    <scope>NUCLEOTIDE SEQUENCE [LARGE SCALE GENOMIC DNA]</scope>
    <source>
        <strain evidence="4 5">NPDC019708</strain>
    </source>
</reference>
<dbReference type="Proteomes" id="UP001550628">
    <property type="component" value="Unassembled WGS sequence"/>
</dbReference>
<dbReference type="SMART" id="SM00829">
    <property type="entry name" value="PKS_ER"/>
    <property type="match status" value="1"/>
</dbReference>
<dbReference type="RefSeq" id="WP_030521491.1">
    <property type="nucleotide sequence ID" value="NZ_JBEYBD010000002.1"/>
</dbReference>
<keyword evidence="2" id="KW-0560">Oxidoreductase</keyword>
<gene>
    <name evidence="4" type="ORF">ABZ510_00550</name>
</gene>
<dbReference type="InterPro" id="IPR013154">
    <property type="entry name" value="ADH-like_N"/>
</dbReference>
<dbReference type="InterPro" id="IPR020843">
    <property type="entry name" value="ER"/>
</dbReference>
<dbReference type="PANTHER" id="PTHR48106">
    <property type="entry name" value="QUINONE OXIDOREDUCTASE PIG3-RELATED"/>
    <property type="match status" value="1"/>
</dbReference>